<reference evidence="7 8" key="1">
    <citation type="submission" date="2020-06" db="EMBL/GenBank/DDBJ databases">
        <title>Dyadobacter sandarakinus sp. nov., isolated from the soil of the Arctic Yellow River Station.</title>
        <authorList>
            <person name="Zhang Y."/>
            <person name="Peng F."/>
        </authorList>
    </citation>
    <scope>NUCLEOTIDE SEQUENCE [LARGE SCALE GENOMIC DNA]</scope>
    <source>
        <strain evidence="7 8">Q3-56</strain>
    </source>
</reference>
<evidence type="ECO:0000256" key="4">
    <source>
        <dbReference type="ARBA" id="ARBA00022967"/>
    </source>
</evidence>
<dbReference type="PROSITE" id="PS50893">
    <property type="entry name" value="ABC_TRANSPORTER_2"/>
    <property type="match status" value="1"/>
</dbReference>
<dbReference type="RefSeq" id="WP_204659064.1">
    <property type="nucleotide sequence ID" value="NZ_CP056775.1"/>
</dbReference>
<dbReference type="SMART" id="SM00382">
    <property type="entry name" value="AAA"/>
    <property type="match status" value="1"/>
</dbReference>
<dbReference type="InterPro" id="IPR003593">
    <property type="entry name" value="AAA+_ATPase"/>
</dbReference>
<evidence type="ECO:0000256" key="2">
    <source>
        <dbReference type="ARBA" id="ARBA00022741"/>
    </source>
</evidence>
<evidence type="ECO:0000313" key="8">
    <source>
        <dbReference type="Proteomes" id="UP000612680"/>
    </source>
</evidence>
<evidence type="ECO:0000256" key="3">
    <source>
        <dbReference type="ARBA" id="ARBA00022840"/>
    </source>
</evidence>
<comment type="function">
    <text evidence="5">Part of the ABC transporter complex HmuTUV involved in hemin import. Responsible for energy coupling to the transport system.</text>
</comment>
<keyword evidence="3 7" id="KW-0067">ATP-binding</keyword>
<evidence type="ECO:0000259" key="6">
    <source>
        <dbReference type="PROSITE" id="PS50893"/>
    </source>
</evidence>
<proteinExistence type="predicted"/>
<dbReference type="GO" id="GO:0005524">
    <property type="term" value="F:ATP binding"/>
    <property type="evidence" value="ECO:0007669"/>
    <property type="project" value="UniProtKB-KW"/>
</dbReference>
<name>A0ABX7IBS6_9BACT</name>
<dbReference type="PANTHER" id="PTHR42794">
    <property type="entry name" value="HEMIN IMPORT ATP-BINDING PROTEIN HMUV"/>
    <property type="match status" value="1"/>
</dbReference>
<keyword evidence="1" id="KW-0813">Transport</keyword>
<dbReference type="SUPFAM" id="SSF52540">
    <property type="entry name" value="P-loop containing nucleoside triphosphate hydrolases"/>
    <property type="match status" value="1"/>
</dbReference>
<dbReference type="PANTHER" id="PTHR42794:SF1">
    <property type="entry name" value="HEMIN IMPORT ATP-BINDING PROTEIN HMUV"/>
    <property type="match status" value="1"/>
</dbReference>
<dbReference type="EMBL" id="CP056775">
    <property type="protein sequence ID" value="QRR03278.1"/>
    <property type="molecule type" value="Genomic_DNA"/>
</dbReference>
<dbReference type="Gene3D" id="3.40.50.300">
    <property type="entry name" value="P-loop containing nucleotide triphosphate hydrolases"/>
    <property type="match status" value="1"/>
</dbReference>
<evidence type="ECO:0000256" key="1">
    <source>
        <dbReference type="ARBA" id="ARBA00022448"/>
    </source>
</evidence>
<gene>
    <name evidence="7" type="ORF">HWI92_21345</name>
</gene>
<dbReference type="Pfam" id="PF00005">
    <property type="entry name" value="ABC_tran"/>
    <property type="match status" value="1"/>
</dbReference>
<keyword evidence="8" id="KW-1185">Reference proteome</keyword>
<dbReference type="InterPro" id="IPR027417">
    <property type="entry name" value="P-loop_NTPase"/>
</dbReference>
<dbReference type="InterPro" id="IPR003439">
    <property type="entry name" value="ABC_transporter-like_ATP-bd"/>
</dbReference>
<evidence type="ECO:0000256" key="5">
    <source>
        <dbReference type="ARBA" id="ARBA00037066"/>
    </source>
</evidence>
<feature type="domain" description="ABC transporter" evidence="6">
    <location>
        <begin position="10"/>
        <end position="248"/>
    </location>
</feature>
<sequence>MNRLSLALETRQLSVGYRQKGAERIVAGKLSLDLWPGQLVCLLGANGSGKSTLMRTLAGLLPGLGGEILIRGRHLTDLKPAELAKELSVVLTDRLETGNLSAGEVIALGRTPYTGWLGRLSESDHYHINLAIEQAGVASLLTRKIQELSDGERQKLLLARALAQDTGVILLDEPTAHLDLPNRVEMMGLLRELARDSSKAILLSTHELDLALQSADQLWLMGKDGSLAAGAPEDLVLNGAFEAAFAGSGFYFDQLSGTFMVHRTHNLLHFALAGEPRLVFWTQRALERKGYGISLSKNHALRIAVQEENQDLHWILDWKGQRFSVRSMEALLQQIHFLAESTD</sequence>
<protein>
    <submittedName>
        <fullName evidence="7">ABC transporter ATP-binding protein</fullName>
    </submittedName>
</protein>
<dbReference type="Proteomes" id="UP000612680">
    <property type="component" value="Chromosome"/>
</dbReference>
<keyword evidence="2" id="KW-0547">Nucleotide-binding</keyword>
<dbReference type="CDD" id="cd03214">
    <property type="entry name" value="ABC_Iron-Siderophores_B12_Hemin"/>
    <property type="match status" value="1"/>
</dbReference>
<evidence type="ECO:0000313" key="7">
    <source>
        <dbReference type="EMBL" id="QRR03278.1"/>
    </source>
</evidence>
<keyword evidence="4" id="KW-1278">Translocase</keyword>
<accession>A0ABX7IBS6</accession>
<organism evidence="7 8">
    <name type="scientific">Dyadobacter sandarakinus</name>
    <dbReference type="NCBI Taxonomy" id="2747268"/>
    <lineage>
        <taxon>Bacteria</taxon>
        <taxon>Pseudomonadati</taxon>
        <taxon>Bacteroidota</taxon>
        <taxon>Cytophagia</taxon>
        <taxon>Cytophagales</taxon>
        <taxon>Spirosomataceae</taxon>
        <taxon>Dyadobacter</taxon>
    </lineage>
</organism>